<keyword evidence="3" id="KW-1185">Reference proteome</keyword>
<sequence length="547" mass="60001">MPNFEDLGLQASLKGHETGDLNGEGPKLPNVKKLLPEMRKEGLLGEQANRLEMRSQGSVSGGVGREATKEDIGSHNGPNPPRVEPEERQDQHKRAKQGSPKEYPGDMVAHMHLDKPNFSQPGKTRKRIAWGENCNRASGLSGRVQVQQSMESESENVAKMVSSSKPGQKVDKGVPKNANDGKVSKPTATVLKTKSAPLFDAKYQQREDSHDENTSTSKRLNSEKACFICSEDYSWEDEKIFTECCNMAMGSRCKAQYIADTGECWNCGMKEVQNEQVHEVEPWVPYDPKDFVNRTKSLSRYAALFPANGAGRQSTKAIMKGDSVLPSGSKLGCFNISSSSHTRASGESAIVQPLSMNKKQCAEEARSSASQPPPNPIDGGNMKNNARYDAANGGFVQAKVTPPESPIFLYNGSESATSESSRDYQEEFRGLTEEDQKRQDAKQYVMEATKHMVEMCNAYGDDIDETDMDEVMDMFLKAVGGCKAFQASIEKRTLGTPSAPTSVPASAQSPASVGTSDVKRDEGQTYCIKCEDLEMRFKKVVDTLRGL</sequence>
<feature type="region of interest" description="Disordered" evidence="1">
    <location>
        <begin position="494"/>
        <end position="518"/>
    </location>
</feature>
<proteinExistence type="predicted"/>
<comment type="caution">
    <text evidence="2">The sequence shown here is derived from an EMBL/GenBank/DDBJ whole genome shotgun (WGS) entry which is preliminary data.</text>
</comment>
<evidence type="ECO:0000256" key="1">
    <source>
        <dbReference type="SAM" id="MobiDB-lite"/>
    </source>
</evidence>
<evidence type="ECO:0000313" key="3">
    <source>
        <dbReference type="Proteomes" id="UP000664534"/>
    </source>
</evidence>
<dbReference type="AlphaFoldDB" id="A0A8H3FH77"/>
<reference evidence="2" key="1">
    <citation type="submission" date="2021-03" db="EMBL/GenBank/DDBJ databases">
        <authorList>
            <person name="Tagirdzhanova G."/>
        </authorList>
    </citation>
    <scope>NUCLEOTIDE SEQUENCE</scope>
</reference>
<accession>A0A8H3FH77</accession>
<dbReference type="EMBL" id="CAJPDT010000029">
    <property type="protein sequence ID" value="CAF9921883.1"/>
    <property type="molecule type" value="Genomic_DNA"/>
</dbReference>
<feature type="region of interest" description="Disordered" evidence="1">
    <location>
        <begin position="357"/>
        <end position="388"/>
    </location>
</feature>
<organism evidence="2 3">
    <name type="scientific">Imshaugia aleurites</name>
    <dbReference type="NCBI Taxonomy" id="172621"/>
    <lineage>
        <taxon>Eukaryota</taxon>
        <taxon>Fungi</taxon>
        <taxon>Dikarya</taxon>
        <taxon>Ascomycota</taxon>
        <taxon>Pezizomycotina</taxon>
        <taxon>Lecanoromycetes</taxon>
        <taxon>OSLEUM clade</taxon>
        <taxon>Lecanoromycetidae</taxon>
        <taxon>Lecanorales</taxon>
        <taxon>Lecanorineae</taxon>
        <taxon>Parmeliaceae</taxon>
        <taxon>Imshaugia</taxon>
    </lineage>
</organism>
<feature type="region of interest" description="Disordered" evidence="1">
    <location>
        <begin position="161"/>
        <end position="190"/>
    </location>
</feature>
<feature type="region of interest" description="Disordered" evidence="1">
    <location>
        <begin position="1"/>
        <end position="124"/>
    </location>
</feature>
<dbReference type="OrthoDB" id="10624956at2759"/>
<gene>
    <name evidence="2" type="ORF">IMSHALPRED_005277</name>
</gene>
<protein>
    <submittedName>
        <fullName evidence="2">Uncharacterized protein</fullName>
    </submittedName>
</protein>
<dbReference type="Proteomes" id="UP000664534">
    <property type="component" value="Unassembled WGS sequence"/>
</dbReference>
<name>A0A8H3FH77_9LECA</name>
<feature type="compositionally biased region" description="Basic and acidic residues" evidence="1">
    <location>
        <begin position="34"/>
        <end position="53"/>
    </location>
</feature>
<feature type="compositionally biased region" description="Low complexity" evidence="1">
    <location>
        <begin position="496"/>
        <end position="513"/>
    </location>
</feature>
<feature type="compositionally biased region" description="Basic and acidic residues" evidence="1">
    <location>
        <begin position="83"/>
        <end position="92"/>
    </location>
</feature>
<evidence type="ECO:0000313" key="2">
    <source>
        <dbReference type="EMBL" id="CAF9921883.1"/>
    </source>
</evidence>